<dbReference type="AlphaFoldDB" id="A0A0C3SFU4"/>
<feature type="region of interest" description="Disordered" evidence="1">
    <location>
        <begin position="63"/>
        <end position="124"/>
    </location>
</feature>
<evidence type="ECO:0000313" key="3">
    <source>
        <dbReference type="Proteomes" id="UP000053257"/>
    </source>
</evidence>
<sequence length="167" mass="19314">MIHLVVFSPNLQAALNLQLLLVPIKYRLLLCSRPRHTFVVSRSGGQWPMDLTLNPKTHNTLHLKHPPAHYTTSTHLSAPPLPPLQPRKRWLSGRERRRRAAKLSRTRSSRRLTRPRLKERPEESAKRKRSVSRWVWSCYIASRANIFPTLGTYTQRACGGPEDYSAH</sequence>
<proteinExistence type="predicted"/>
<feature type="compositionally biased region" description="Basic residues" evidence="1">
    <location>
        <begin position="86"/>
        <end position="115"/>
    </location>
</feature>
<reference evidence="2 3" key="1">
    <citation type="journal article" date="2014" name="PLoS Genet.">
        <title>Analysis of the Phlebiopsis gigantea genome, transcriptome and secretome provides insight into its pioneer colonization strategies of wood.</title>
        <authorList>
            <person name="Hori C."/>
            <person name="Ishida T."/>
            <person name="Igarashi K."/>
            <person name="Samejima M."/>
            <person name="Suzuki H."/>
            <person name="Master E."/>
            <person name="Ferreira P."/>
            <person name="Ruiz-Duenas F.J."/>
            <person name="Held B."/>
            <person name="Canessa P."/>
            <person name="Larrondo L.F."/>
            <person name="Schmoll M."/>
            <person name="Druzhinina I.S."/>
            <person name="Kubicek C.P."/>
            <person name="Gaskell J.A."/>
            <person name="Kersten P."/>
            <person name="St John F."/>
            <person name="Glasner J."/>
            <person name="Sabat G."/>
            <person name="Splinter BonDurant S."/>
            <person name="Syed K."/>
            <person name="Yadav J."/>
            <person name="Mgbeahuruike A.C."/>
            <person name="Kovalchuk A."/>
            <person name="Asiegbu F.O."/>
            <person name="Lackner G."/>
            <person name="Hoffmeister D."/>
            <person name="Rencoret J."/>
            <person name="Gutierrez A."/>
            <person name="Sun H."/>
            <person name="Lindquist E."/>
            <person name="Barry K."/>
            <person name="Riley R."/>
            <person name="Grigoriev I.V."/>
            <person name="Henrissat B."/>
            <person name="Kues U."/>
            <person name="Berka R.M."/>
            <person name="Martinez A.T."/>
            <person name="Covert S.F."/>
            <person name="Blanchette R.A."/>
            <person name="Cullen D."/>
        </authorList>
    </citation>
    <scope>NUCLEOTIDE SEQUENCE [LARGE SCALE GENOMIC DNA]</scope>
    <source>
        <strain evidence="2 3">11061_1 CR5-6</strain>
    </source>
</reference>
<keyword evidence="3" id="KW-1185">Reference proteome</keyword>
<protein>
    <submittedName>
        <fullName evidence="2">Uncharacterized protein</fullName>
    </submittedName>
</protein>
<gene>
    <name evidence="2" type="ORF">PHLGIDRAFT_132981</name>
</gene>
<dbReference type="Proteomes" id="UP000053257">
    <property type="component" value="Unassembled WGS sequence"/>
</dbReference>
<accession>A0A0C3SFU4</accession>
<name>A0A0C3SFU4_PHLG1</name>
<organism evidence="2 3">
    <name type="scientific">Phlebiopsis gigantea (strain 11061_1 CR5-6)</name>
    <name type="common">White-rot fungus</name>
    <name type="synonym">Peniophora gigantea</name>
    <dbReference type="NCBI Taxonomy" id="745531"/>
    <lineage>
        <taxon>Eukaryota</taxon>
        <taxon>Fungi</taxon>
        <taxon>Dikarya</taxon>
        <taxon>Basidiomycota</taxon>
        <taxon>Agaricomycotina</taxon>
        <taxon>Agaricomycetes</taxon>
        <taxon>Polyporales</taxon>
        <taxon>Phanerochaetaceae</taxon>
        <taxon>Phlebiopsis</taxon>
    </lineage>
</organism>
<evidence type="ECO:0000313" key="2">
    <source>
        <dbReference type="EMBL" id="KIP12690.1"/>
    </source>
</evidence>
<dbReference type="EMBL" id="KN840438">
    <property type="protein sequence ID" value="KIP12690.1"/>
    <property type="molecule type" value="Genomic_DNA"/>
</dbReference>
<evidence type="ECO:0000256" key="1">
    <source>
        <dbReference type="SAM" id="MobiDB-lite"/>
    </source>
</evidence>
<dbReference type="HOGENOM" id="CLU_1595143_0_0_1"/>